<dbReference type="AlphaFoldDB" id="A0A401UZS9"/>
<protein>
    <submittedName>
        <fullName evidence="4">NAD(P)H dehydrogenase</fullName>
    </submittedName>
</protein>
<dbReference type="PANTHER" id="PTHR10204">
    <property type="entry name" value="NAD P H OXIDOREDUCTASE-RELATED"/>
    <property type="match status" value="1"/>
</dbReference>
<name>A0A401UZS9_9CELL</name>
<evidence type="ECO:0000313" key="4">
    <source>
        <dbReference type="EMBL" id="GCD20105.1"/>
    </source>
</evidence>
<sequence length="206" mass="23256">MRTTVVVNHPYEGSFCHALAHAAERGARRAGHEAEVLDLDALGFDPVMRRTDLAAWREHRTVDPLVLDLQARIDATDHLVLVHPVWWETAPAVMKGFYDKVLVPGWAYDDGILGLPRARFGRLRRVTVATTMTTPGPAYRWLFGNTVQKASVRGVWQKMGVPARWLSHPRVADVSPARRDRWLVRIEDRVAGVRPERRDDLAVTAS</sequence>
<dbReference type="Proteomes" id="UP000288246">
    <property type="component" value="Unassembled WGS sequence"/>
</dbReference>
<evidence type="ECO:0000256" key="2">
    <source>
        <dbReference type="ARBA" id="ARBA00023002"/>
    </source>
</evidence>
<dbReference type="InterPro" id="IPR029039">
    <property type="entry name" value="Flavoprotein-like_sf"/>
</dbReference>
<comment type="similarity">
    <text evidence="1">Belongs to the NAD(P)H dehydrogenase (quinone) family.</text>
</comment>
<evidence type="ECO:0000259" key="3">
    <source>
        <dbReference type="Pfam" id="PF02525"/>
    </source>
</evidence>
<organism evidence="4 5">
    <name type="scientific">Cellulomonas algicola</name>
    <dbReference type="NCBI Taxonomy" id="2071633"/>
    <lineage>
        <taxon>Bacteria</taxon>
        <taxon>Bacillati</taxon>
        <taxon>Actinomycetota</taxon>
        <taxon>Actinomycetes</taxon>
        <taxon>Micrococcales</taxon>
        <taxon>Cellulomonadaceae</taxon>
        <taxon>Cellulomonas</taxon>
    </lineage>
</organism>
<evidence type="ECO:0000256" key="1">
    <source>
        <dbReference type="ARBA" id="ARBA00006252"/>
    </source>
</evidence>
<dbReference type="InterPro" id="IPR003680">
    <property type="entry name" value="Flavodoxin_fold"/>
</dbReference>
<comment type="caution">
    <text evidence="4">The sequence shown here is derived from an EMBL/GenBank/DDBJ whole genome shotgun (WGS) entry which is preliminary data.</text>
</comment>
<gene>
    <name evidence="4" type="ORF">CTKZ_16670</name>
</gene>
<dbReference type="GO" id="GO:0003955">
    <property type="term" value="F:NAD(P)H dehydrogenase (quinone) activity"/>
    <property type="evidence" value="ECO:0007669"/>
    <property type="project" value="TreeGrafter"/>
</dbReference>
<dbReference type="InterPro" id="IPR051545">
    <property type="entry name" value="NAD(P)H_dehydrogenase_qn"/>
</dbReference>
<dbReference type="GO" id="GO:0005829">
    <property type="term" value="C:cytosol"/>
    <property type="evidence" value="ECO:0007669"/>
    <property type="project" value="TreeGrafter"/>
</dbReference>
<dbReference type="PANTHER" id="PTHR10204:SF34">
    <property type="entry name" value="NAD(P)H DEHYDROGENASE [QUINONE] 1 ISOFORM 1"/>
    <property type="match status" value="1"/>
</dbReference>
<dbReference type="Gene3D" id="3.40.50.360">
    <property type="match status" value="1"/>
</dbReference>
<feature type="domain" description="Flavodoxin-like fold" evidence="3">
    <location>
        <begin position="1"/>
        <end position="157"/>
    </location>
</feature>
<dbReference type="RefSeq" id="WP_218052422.1">
    <property type="nucleotide sequence ID" value="NZ_JAHKSJ010000017.1"/>
</dbReference>
<dbReference type="EMBL" id="BHYL01000121">
    <property type="protein sequence ID" value="GCD20105.1"/>
    <property type="molecule type" value="Genomic_DNA"/>
</dbReference>
<keyword evidence="2" id="KW-0560">Oxidoreductase</keyword>
<proteinExistence type="inferred from homology"/>
<accession>A0A401UZS9</accession>
<dbReference type="Pfam" id="PF02525">
    <property type="entry name" value="Flavodoxin_2"/>
    <property type="match status" value="1"/>
</dbReference>
<dbReference type="SUPFAM" id="SSF52218">
    <property type="entry name" value="Flavoproteins"/>
    <property type="match status" value="1"/>
</dbReference>
<reference evidence="4 5" key="1">
    <citation type="submission" date="2018-11" db="EMBL/GenBank/DDBJ databases">
        <title>Draft genome sequence of Cellulomonas takizawaensis strain TKZ-21.</title>
        <authorList>
            <person name="Yamamura H."/>
            <person name="Hayashi T."/>
            <person name="Hamada M."/>
            <person name="Serisawa Y."/>
            <person name="Matsuyama K."/>
            <person name="Nakagawa Y."/>
            <person name="Otoguro M."/>
            <person name="Yanagida F."/>
            <person name="Hayakawa M."/>
        </authorList>
    </citation>
    <scope>NUCLEOTIDE SEQUENCE [LARGE SCALE GENOMIC DNA]</scope>
    <source>
        <strain evidence="4 5">TKZ-21</strain>
    </source>
</reference>
<evidence type="ECO:0000313" key="5">
    <source>
        <dbReference type="Proteomes" id="UP000288246"/>
    </source>
</evidence>
<keyword evidence="5" id="KW-1185">Reference proteome</keyword>